<sequence>MQNELVRLEKMMALVSEVLQEKEDNADPQRLLPCDRDRGQSSDREAAPGGEREASATAPEHGSRAETAAGTKGAGASKTPCSSSAAKTLKTIASALDGQEDKENNTPPKDGGKTKIALASGRGVEGSRGRGGGPADGNGAVSRQADVALPAVLLHSFSSFPETRLVLLLLMKGCTICFHGPFTDMTTDDMEWMVELCGAAVVKDPLLLDSKRVSGQLVIVQSGSESPSAYCKGVVLLNFEI</sequence>
<evidence type="ECO:0000313" key="8">
    <source>
        <dbReference type="EMBL" id="TNN67730.1"/>
    </source>
</evidence>
<evidence type="ECO:0000256" key="1">
    <source>
        <dbReference type="ARBA" id="ARBA00004123"/>
    </source>
</evidence>
<dbReference type="PANTHER" id="PTHR13763">
    <property type="entry name" value="BREAST CANCER TYPE 1 SUSCEPTIBILITY PROTEIN BRCA1"/>
    <property type="match status" value="1"/>
</dbReference>
<evidence type="ECO:0000256" key="6">
    <source>
        <dbReference type="SAM" id="MobiDB-lite"/>
    </source>
</evidence>
<dbReference type="GO" id="GO:0004842">
    <property type="term" value="F:ubiquitin-protein transferase activity"/>
    <property type="evidence" value="ECO:0007669"/>
    <property type="project" value="TreeGrafter"/>
</dbReference>
<gene>
    <name evidence="8" type="primary">BRCA1</name>
    <name evidence="8" type="ORF">EYF80_022046</name>
</gene>
<dbReference type="InterPro" id="IPR031099">
    <property type="entry name" value="BRCA1-associated"/>
</dbReference>
<keyword evidence="9" id="KW-1185">Reference proteome</keyword>
<dbReference type="Pfam" id="PF00533">
    <property type="entry name" value="BRCT"/>
    <property type="match status" value="1"/>
</dbReference>
<dbReference type="GO" id="GO:0031436">
    <property type="term" value="C:BRCA1-BARD1 complex"/>
    <property type="evidence" value="ECO:0007669"/>
    <property type="project" value="TreeGrafter"/>
</dbReference>
<feature type="domain" description="BRCT" evidence="7">
    <location>
        <begin position="170"/>
        <end position="210"/>
    </location>
</feature>
<keyword evidence="2" id="KW-0677">Repeat</keyword>
<reference evidence="8 9" key="1">
    <citation type="submission" date="2019-03" db="EMBL/GenBank/DDBJ databases">
        <title>First draft genome of Liparis tanakae, snailfish: a comprehensive survey of snailfish specific genes.</title>
        <authorList>
            <person name="Kim W."/>
            <person name="Song I."/>
            <person name="Jeong J.-H."/>
            <person name="Kim D."/>
            <person name="Kim S."/>
            <person name="Ryu S."/>
            <person name="Song J.Y."/>
            <person name="Lee S.K."/>
        </authorList>
    </citation>
    <scope>NUCLEOTIDE SEQUENCE [LARGE SCALE GENOMIC DNA]</scope>
    <source>
        <tissue evidence="8">Muscle</tissue>
    </source>
</reference>
<dbReference type="InterPro" id="IPR001357">
    <property type="entry name" value="BRCT_dom"/>
</dbReference>
<accession>A0A4Z2HQ43</accession>
<dbReference type="AlphaFoldDB" id="A0A4Z2HQ43"/>
<keyword evidence="5" id="KW-0539">Nucleus</keyword>
<dbReference type="EMBL" id="SRLO01000199">
    <property type="protein sequence ID" value="TNN67730.1"/>
    <property type="molecule type" value="Genomic_DNA"/>
</dbReference>
<dbReference type="GO" id="GO:0007095">
    <property type="term" value="P:mitotic G2 DNA damage checkpoint signaling"/>
    <property type="evidence" value="ECO:0007669"/>
    <property type="project" value="TreeGrafter"/>
</dbReference>
<evidence type="ECO:0000259" key="7">
    <source>
        <dbReference type="Pfam" id="PF00533"/>
    </source>
</evidence>
<dbReference type="GO" id="GO:0070531">
    <property type="term" value="C:BRCA1-A complex"/>
    <property type="evidence" value="ECO:0007669"/>
    <property type="project" value="TreeGrafter"/>
</dbReference>
<evidence type="ECO:0000256" key="4">
    <source>
        <dbReference type="ARBA" id="ARBA00023204"/>
    </source>
</evidence>
<dbReference type="GO" id="GO:0045944">
    <property type="term" value="P:positive regulation of transcription by RNA polymerase II"/>
    <property type="evidence" value="ECO:0007669"/>
    <property type="project" value="TreeGrafter"/>
</dbReference>
<feature type="compositionally biased region" description="Gly residues" evidence="6">
    <location>
        <begin position="123"/>
        <end position="136"/>
    </location>
</feature>
<dbReference type="SUPFAM" id="SSF52113">
    <property type="entry name" value="BRCT domain"/>
    <property type="match status" value="1"/>
</dbReference>
<dbReference type="OrthoDB" id="6105938at2759"/>
<evidence type="ECO:0000313" key="9">
    <source>
        <dbReference type="Proteomes" id="UP000314294"/>
    </source>
</evidence>
<organism evidence="8 9">
    <name type="scientific">Liparis tanakae</name>
    <name type="common">Tanaka's snailfish</name>
    <dbReference type="NCBI Taxonomy" id="230148"/>
    <lineage>
        <taxon>Eukaryota</taxon>
        <taxon>Metazoa</taxon>
        <taxon>Chordata</taxon>
        <taxon>Craniata</taxon>
        <taxon>Vertebrata</taxon>
        <taxon>Euteleostomi</taxon>
        <taxon>Actinopterygii</taxon>
        <taxon>Neopterygii</taxon>
        <taxon>Teleostei</taxon>
        <taxon>Neoteleostei</taxon>
        <taxon>Acanthomorphata</taxon>
        <taxon>Eupercaria</taxon>
        <taxon>Perciformes</taxon>
        <taxon>Cottioidei</taxon>
        <taxon>Cottales</taxon>
        <taxon>Liparidae</taxon>
        <taxon>Liparis</taxon>
    </lineage>
</organism>
<keyword evidence="4" id="KW-0234">DNA repair</keyword>
<keyword evidence="3" id="KW-0227">DNA damage</keyword>
<dbReference type="GO" id="GO:0043009">
    <property type="term" value="P:chordate embryonic development"/>
    <property type="evidence" value="ECO:0007669"/>
    <property type="project" value="TreeGrafter"/>
</dbReference>
<evidence type="ECO:0000256" key="2">
    <source>
        <dbReference type="ARBA" id="ARBA00022737"/>
    </source>
</evidence>
<feature type="compositionally biased region" description="Low complexity" evidence="6">
    <location>
        <begin position="65"/>
        <end position="79"/>
    </location>
</feature>
<name>A0A4Z2HQ43_9TELE</name>
<dbReference type="Proteomes" id="UP000314294">
    <property type="component" value="Unassembled WGS sequence"/>
</dbReference>
<evidence type="ECO:0000256" key="3">
    <source>
        <dbReference type="ARBA" id="ARBA00022763"/>
    </source>
</evidence>
<comment type="caution">
    <text evidence="8">The sequence shown here is derived from an EMBL/GenBank/DDBJ whole genome shotgun (WGS) entry which is preliminary data.</text>
</comment>
<dbReference type="InterPro" id="IPR036420">
    <property type="entry name" value="BRCT_dom_sf"/>
</dbReference>
<protein>
    <submittedName>
        <fullName evidence="8">Breast cancer type 1 susceptibility</fullName>
    </submittedName>
</protein>
<proteinExistence type="predicted"/>
<feature type="region of interest" description="Disordered" evidence="6">
    <location>
        <begin position="19"/>
        <end position="139"/>
    </location>
</feature>
<dbReference type="PANTHER" id="PTHR13763:SF0">
    <property type="entry name" value="BREAST CANCER TYPE 1 SUSCEPTIBILITY PROTEIN"/>
    <property type="match status" value="1"/>
</dbReference>
<dbReference type="GO" id="GO:0000724">
    <property type="term" value="P:double-strand break repair via homologous recombination"/>
    <property type="evidence" value="ECO:0007669"/>
    <property type="project" value="TreeGrafter"/>
</dbReference>
<comment type="subcellular location">
    <subcellularLocation>
        <location evidence="1">Nucleus</location>
    </subcellularLocation>
</comment>
<dbReference type="Gene3D" id="3.40.50.10190">
    <property type="entry name" value="BRCT domain"/>
    <property type="match status" value="1"/>
</dbReference>
<feature type="compositionally biased region" description="Basic and acidic residues" evidence="6">
    <location>
        <begin position="19"/>
        <end position="54"/>
    </location>
</feature>
<evidence type="ECO:0000256" key="5">
    <source>
        <dbReference type="ARBA" id="ARBA00023242"/>
    </source>
</evidence>